<keyword evidence="1" id="KW-0732">Signal</keyword>
<sequence length="318" mass="33063">MKLSKPFALTGALAALALVAGCAPADASAEGDAITVGTLRGQPHLFSPYFYDEVAEDGLSFEIVLFDSSSDIKNAIVSGSIDFGVTGSASVVSGVAEEQDVRIVASAADGGTRIVASPDIGSVEDLVGTKVGFPLGSTQEILLKRTLEAQGVDPLSDVELVNLPFADMASAYESGQVDAFISAEIGPSIAIGGGAHELLSAYDTEIGRTNIVLATSNSLIASDPDLVQDVVDTHVAAVEHMSDDVDAWAEGLVDEFGLDETVTRTAIENTWPRWQLDDDYLATLEAMSAEMLAFDQVAAEVDPSLLVDTSFVEASAAS</sequence>
<dbReference type="EMBL" id="CP118157">
    <property type="protein sequence ID" value="WOF23229.1"/>
    <property type="molecule type" value="Genomic_DNA"/>
</dbReference>
<keyword evidence="4" id="KW-1185">Reference proteome</keyword>
<reference evidence="3 4" key="1">
    <citation type="submission" date="2023-02" db="EMBL/GenBank/DDBJ databases">
        <title>Microbacterium betulae sp. nov., isolated from birch wood.</title>
        <authorList>
            <person name="Pasciak M."/>
            <person name="Pawlik K.J."/>
            <person name="Martynowski D."/>
            <person name="Laczmanski L."/>
            <person name="Ciekot J."/>
            <person name="Szponar B."/>
            <person name="Wojcik-Fatla A."/>
            <person name="Mackiewicz B."/>
            <person name="Farian E."/>
            <person name="Cholewa G."/>
            <person name="Cholewa A."/>
            <person name="Dutkiewicz J."/>
        </authorList>
    </citation>
    <scope>NUCLEOTIDE SEQUENCE [LARGE SCALE GENOMIC DNA]</scope>
    <source>
        <strain evidence="3 4">AB</strain>
    </source>
</reference>
<dbReference type="AlphaFoldDB" id="A0AA97FJK3"/>
<dbReference type="KEGG" id="mbet:N8K70_00745"/>
<feature type="signal peptide" evidence="1">
    <location>
        <begin position="1"/>
        <end position="27"/>
    </location>
</feature>
<evidence type="ECO:0000256" key="1">
    <source>
        <dbReference type="SAM" id="SignalP"/>
    </source>
</evidence>
<gene>
    <name evidence="3" type="ORF">N8K70_00745</name>
</gene>
<dbReference type="PANTHER" id="PTHR30024:SF42">
    <property type="entry name" value="ALIPHATIC SULFONATES-BINDING PROTEIN-RELATED"/>
    <property type="match status" value="1"/>
</dbReference>
<evidence type="ECO:0000313" key="3">
    <source>
        <dbReference type="EMBL" id="WOF23229.1"/>
    </source>
</evidence>
<dbReference type="PANTHER" id="PTHR30024">
    <property type="entry name" value="ALIPHATIC SULFONATES-BINDING PROTEIN-RELATED"/>
    <property type="match status" value="1"/>
</dbReference>
<evidence type="ECO:0000313" key="4">
    <source>
        <dbReference type="Proteomes" id="UP001305498"/>
    </source>
</evidence>
<dbReference type="SUPFAM" id="SSF53850">
    <property type="entry name" value="Periplasmic binding protein-like II"/>
    <property type="match status" value="1"/>
</dbReference>
<dbReference type="InterPro" id="IPR015168">
    <property type="entry name" value="SsuA/THI5"/>
</dbReference>
<accession>A0AA97FJK3</accession>
<dbReference type="PROSITE" id="PS51257">
    <property type="entry name" value="PROKAR_LIPOPROTEIN"/>
    <property type="match status" value="1"/>
</dbReference>
<evidence type="ECO:0000259" key="2">
    <source>
        <dbReference type="Pfam" id="PF09084"/>
    </source>
</evidence>
<name>A0AA97FJK3_9MICO</name>
<proteinExistence type="predicted"/>
<dbReference type="Proteomes" id="UP001305498">
    <property type="component" value="Chromosome"/>
</dbReference>
<organism evidence="3 4">
    <name type="scientific">Microbacterium betulae</name>
    <dbReference type="NCBI Taxonomy" id="2981139"/>
    <lineage>
        <taxon>Bacteria</taxon>
        <taxon>Bacillati</taxon>
        <taxon>Actinomycetota</taxon>
        <taxon>Actinomycetes</taxon>
        <taxon>Micrococcales</taxon>
        <taxon>Microbacteriaceae</taxon>
        <taxon>Microbacterium</taxon>
    </lineage>
</organism>
<dbReference type="Pfam" id="PF09084">
    <property type="entry name" value="NMT1"/>
    <property type="match status" value="1"/>
</dbReference>
<dbReference type="Gene3D" id="3.40.190.10">
    <property type="entry name" value="Periplasmic binding protein-like II"/>
    <property type="match status" value="2"/>
</dbReference>
<dbReference type="RefSeq" id="WP_317139700.1">
    <property type="nucleotide sequence ID" value="NZ_CP118157.1"/>
</dbReference>
<feature type="chain" id="PRO_5041711879" evidence="1">
    <location>
        <begin position="28"/>
        <end position="318"/>
    </location>
</feature>
<feature type="domain" description="SsuA/THI5-like" evidence="2">
    <location>
        <begin position="55"/>
        <end position="241"/>
    </location>
</feature>
<protein>
    <submittedName>
        <fullName evidence="3">ABC transporter substrate-binding protein</fullName>
    </submittedName>
</protein>